<dbReference type="STRING" id="469383.Cwoe_4829"/>
<dbReference type="AlphaFoldDB" id="D3FB50"/>
<evidence type="ECO:0000313" key="2">
    <source>
        <dbReference type="Proteomes" id="UP000008229"/>
    </source>
</evidence>
<reference evidence="1 2" key="1">
    <citation type="journal article" date="2010" name="Stand. Genomic Sci.">
        <title>Complete genome sequence of Conexibacter woesei type strain (ID131577).</title>
        <authorList>
            <person name="Pukall R."/>
            <person name="Lapidus A."/>
            <person name="Glavina Del Rio T."/>
            <person name="Copeland A."/>
            <person name="Tice H."/>
            <person name="Cheng J.-F."/>
            <person name="Lucas S."/>
            <person name="Chen F."/>
            <person name="Nolan M."/>
            <person name="Bruce D."/>
            <person name="Goodwin L."/>
            <person name="Pitluck S."/>
            <person name="Mavromatis K."/>
            <person name="Ivanova N."/>
            <person name="Ovchinnikova G."/>
            <person name="Pati A."/>
            <person name="Chen A."/>
            <person name="Palaniappan K."/>
            <person name="Land M."/>
            <person name="Hauser L."/>
            <person name="Chang Y.-J."/>
            <person name="Jeffries C.D."/>
            <person name="Chain P."/>
            <person name="Meincke L."/>
            <person name="Sims D."/>
            <person name="Brettin T."/>
            <person name="Detter J.C."/>
            <person name="Rohde M."/>
            <person name="Goeker M."/>
            <person name="Bristow J."/>
            <person name="Eisen J.A."/>
            <person name="Markowitz V."/>
            <person name="Kyrpides N.C."/>
            <person name="Klenk H.-P."/>
            <person name="Hugenholtz P."/>
        </authorList>
    </citation>
    <scope>NUCLEOTIDE SEQUENCE [LARGE SCALE GENOMIC DNA]</scope>
    <source>
        <strain evidence="2">DSM 14684 / CIP 108061 / JCM 11494 / NBRC 100937 / ID131577</strain>
    </source>
</reference>
<sequence length="61" mass="7084">MPAPFNIDRAEWLRLDSEKRQLLRRRGSSVEDNLRRGQRLSAQAAALRRLIARDEPRAGRS</sequence>
<dbReference type="KEGG" id="cwo:Cwoe_4829"/>
<protein>
    <submittedName>
        <fullName evidence="1">Uncharacterized protein</fullName>
    </submittedName>
</protein>
<dbReference type="Proteomes" id="UP000008229">
    <property type="component" value="Chromosome"/>
</dbReference>
<organism evidence="1 2">
    <name type="scientific">Conexibacter woesei (strain DSM 14684 / CCUG 47730 / CIP 108061 / JCM 11494 / NBRC 100937 / ID131577)</name>
    <dbReference type="NCBI Taxonomy" id="469383"/>
    <lineage>
        <taxon>Bacteria</taxon>
        <taxon>Bacillati</taxon>
        <taxon>Actinomycetota</taxon>
        <taxon>Thermoleophilia</taxon>
        <taxon>Solirubrobacterales</taxon>
        <taxon>Conexibacteraceae</taxon>
        <taxon>Conexibacter</taxon>
    </lineage>
</organism>
<dbReference type="EMBL" id="CP001854">
    <property type="protein sequence ID" value="ADB53242.1"/>
    <property type="molecule type" value="Genomic_DNA"/>
</dbReference>
<gene>
    <name evidence="1" type="ordered locus">Cwoe_4829</name>
</gene>
<reference evidence="2" key="2">
    <citation type="submission" date="2010-01" db="EMBL/GenBank/DDBJ databases">
        <title>The complete genome of Conexibacter woesei DSM 14684.</title>
        <authorList>
            <consortium name="US DOE Joint Genome Institute (JGI-PGF)"/>
            <person name="Lucas S."/>
            <person name="Copeland A."/>
            <person name="Lapidus A."/>
            <person name="Glavina del Rio T."/>
            <person name="Dalin E."/>
            <person name="Tice H."/>
            <person name="Bruce D."/>
            <person name="Goodwin L."/>
            <person name="Pitluck S."/>
            <person name="Kyrpides N."/>
            <person name="Mavromatis K."/>
            <person name="Ivanova N."/>
            <person name="Mikhailova N."/>
            <person name="Chertkov O."/>
            <person name="Brettin T."/>
            <person name="Detter J.C."/>
            <person name="Han C."/>
            <person name="Larimer F."/>
            <person name="Land M."/>
            <person name="Hauser L."/>
            <person name="Markowitz V."/>
            <person name="Cheng J.-F."/>
            <person name="Hugenholtz P."/>
            <person name="Woyke T."/>
            <person name="Wu D."/>
            <person name="Pukall R."/>
            <person name="Steenblock K."/>
            <person name="Schneider S."/>
            <person name="Klenk H.-P."/>
            <person name="Eisen J.A."/>
        </authorList>
    </citation>
    <scope>NUCLEOTIDE SEQUENCE [LARGE SCALE GENOMIC DNA]</scope>
    <source>
        <strain evidence="2">DSM 14684 / CIP 108061 / JCM 11494 / NBRC 100937 / ID131577</strain>
    </source>
</reference>
<proteinExistence type="predicted"/>
<dbReference type="RefSeq" id="WP_012936293.1">
    <property type="nucleotide sequence ID" value="NC_013739.1"/>
</dbReference>
<evidence type="ECO:0000313" key="1">
    <source>
        <dbReference type="EMBL" id="ADB53242.1"/>
    </source>
</evidence>
<name>D3FB50_CONWI</name>
<dbReference type="HOGENOM" id="CLU_2914590_0_0_11"/>
<keyword evidence="2" id="KW-1185">Reference proteome</keyword>
<accession>D3FB50</accession>